<comment type="subcellular location">
    <subcellularLocation>
        <location evidence="1">Cell membrane</location>
        <topology evidence="1">Multi-pass membrane protein</topology>
    </subcellularLocation>
</comment>
<feature type="transmembrane region" description="Helical" evidence="8">
    <location>
        <begin position="7"/>
        <end position="26"/>
    </location>
</feature>
<proteinExistence type="inferred from homology"/>
<keyword evidence="5 8" id="KW-1133">Transmembrane helix</keyword>
<comment type="similarity">
    <text evidence="2">Belongs to the VirD4/TraG family.</text>
</comment>
<evidence type="ECO:0000313" key="10">
    <source>
        <dbReference type="Proteomes" id="UP000183371"/>
    </source>
</evidence>
<dbReference type="InterPro" id="IPR051539">
    <property type="entry name" value="T4SS-coupling_protein"/>
</dbReference>
<keyword evidence="4 8" id="KW-0812">Transmembrane</keyword>
<dbReference type="PANTHER" id="PTHR37937:SF1">
    <property type="entry name" value="CONJUGATIVE TRANSFER: DNA TRANSPORT"/>
    <property type="match status" value="1"/>
</dbReference>
<dbReference type="Gene3D" id="3.40.50.300">
    <property type="entry name" value="P-loop containing nucleotide triphosphate hydrolases"/>
    <property type="match status" value="1"/>
</dbReference>
<evidence type="ECO:0000256" key="2">
    <source>
        <dbReference type="ARBA" id="ARBA00008806"/>
    </source>
</evidence>
<evidence type="ECO:0000256" key="8">
    <source>
        <dbReference type="SAM" id="Phobius"/>
    </source>
</evidence>
<feature type="region of interest" description="Disordered" evidence="7">
    <location>
        <begin position="589"/>
        <end position="667"/>
    </location>
</feature>
<reference evidence="10" key="1">
    <citation type="submission" date="2016-10" db="EMBL/GenBank/DDBJ databases">
        <authorList>
            <person name="Varghese N."/>
            <person name="Submissions S."/>
        </authorList>
    </citation>
    <scope>NUCLEOTIDE SEQUENCE [LARGE SCALE GENOMIC DNA]</scope>
    <source>
        <strain evidence="10">DSM 17465</strain>
    </source>
</reference>
<evidence type="ECO:0000256" key="5">
    <source>
        <dbReference type="ARBA" id="ARBA00022989"/>
    </source>
</evidence>
<dbReference type="SUPFAM" id="SSF52540">
    <property type="entry name" value="P-loop containing nucleoside triphosphate hydrolases"/>
    <property type="match status" value="1"/>
</dbReference>
<feature type="compositionally biased region" description="Basic and acidic residues" evidence="7">
    <location>
        <begin position="626"/>
        <end position="640"/>
    </location>
</feature>
<dbReference type="PANTHER" id="PTHR37937">
    <property type="entry name" value="CONJUGATIVE TRANSFER: DNA TRANSPORT"/>
    <property type="match status" value="1"/>
</dbReference>
<dbReference type="EMBL" id="FPBD01000011">
    <property type="protein sequence ID" value="SFU15652.1"/>
    <property type="molecule type" value="Genomic_DNA"/>
</dbReference>
<dbReference type="Proteomes" id="UP000183371">
    <property type="component" value="Unassembled WGS sequence"/>
</dbReference>
<dbReference type="GO" id="GO:0005886">
    <property type="term" value="C:plasma membrane"/>
    <property type="evidence" value="ECO:0007669"/>
    <property type="project" value="UniProtKB-SubCell"/>
</dbReference>
<dbReference type="CDD" id="cd01127">
    <property type="entry name" value="TrwB_TraG_TraD_VirD4"/>
    <property type="match status" value="2"/>
</dbReference>
<dbReference type="InterPro" id="IPR003688">
    <property type="entry name" value="TraG/VirD4"/>
</dbReference>
<evidence type="ECO:0000256" key="4">
    <source>
        <dbReference type="ARBA" id="ARBA00022692"/>
    </source>
</evidence>
<dbReference type="RefSeq" id="WP_083417495.1">
    <property type="nucleotide sequence ID" value="NZ_FPBD01000011.1"/>
</dbReference>
<evidence type="ECO:0000256" key="1">
    <source>
        <dbReference type="ARBA" id="ARBA00004651"/>
    </source>
</evidence>
<feature type="compositionally biased region" description="Low complexity" evidence="7">
    <location>
        <begin position="608"/>
        <end position="624"/>
    </location>
</feature>
<keyword evidence="3" id="KW-1003">Cell membrane</keyword>
<evidence type="ECO:0000256" key="6">
    <source>
        <dbReference type="ARBA" id="ARBA00023136"/>
    </source>
</evidence>
<evidence type="ECO:0000256" key="7">
    <source>
        <dbReference type="SAM" id="MobiDB-lite"/>
    </source>
</evidence>
<sequence>MHVFPRVVALVSLCVFFSVTFGGWYYTLAFDPTDPEWWRWLYAFYVQTKSLPNEILIPFGGGFVSMIVVMVIGRILMERASSSTVSGEHESASLHGSARFAEPDEIKKMGLLRGKGVVVGGLEDKLKGTTMLRHDGPEHVLAFAPTRSGKGVGVVIPTLLTWPGSTIVLDIKGENYAKTSGWRASQGQNVFYFEPSAEEGSARYNPLQEIRLGTDHQIGDCMNVAKMIIDTSGKGLKDFWEQEGFSWLTTSILHVLYRVRNEEERTASLADVLQFLSVGDDTNSGDAAEQLDELVKAKAKGKKDEDGFEKLLLDMESYEHGNEGANDEVRRGASRMRKRAANERSGVSSTATAQLAIFADPIVARNTSACDFTIEDLMNADQPTNVYLVLSPAEIGRMKALIRILLNQILTRLTAKMSHNEDEAFYKHRMLLMLDEFPQLGKLEIFESALAFMAGYGLKAFLITQDITQLQAAYTREESIISNCHVRIAYAPNKIETARVLSDMSGKTTVVQRKRSVSKNLDKASASVSESLSEVARPLMTPDECMNLPGLEYDEDGKVTGPGKMLIFTAGKRTIYGQQFLYFQDEEMRDRSKLKPSGNVKDGVLITPSKPAQPAQLPAQSPADPEQEKQEPEQSDEQDKATAQPESDPVLARFMKAAEGIQPEAAS</sequence>
<feature type="transmembrane region" description="Helical" evidence="8">
    <location>
        <begin position="55"/>
        <end position="76"/>
    </location>
</feature>
<accession>A0A1I7DVF6</accession>
<dbReference type="AlphaFoldDB" id="A0A1I7DVF6"/>
<dbReference type="Pfam" id="PF02534">
    <property type="entry name" value="T4SS-DNA_transf"/>
    <property type="match status" value="1"/>
</dbReference>
<gene>
    <name evidence="9" type="ORF">SAMN05444141_11172</name>
</gene>
<dbReference type="InterPro" id="IPR027417">
    <property type="entry name" value="P-loop_NTPase"/>
</dbReference>
<name>A0A1I7DVF6_9HYPH</name>
<protein>
    <submittedName>
        <fullName evidence="9">Type IV secretion system protein VirD4</fullName>
    </submittedName>
</protein>
<keyword evidence="6 8" id="KW-0472">Membrane</keyword>
<organism evidence="9 10">
    <name type="scientific">Pseudovibrio denitrificans</name>
    <dbReference type="NCBI Taxonomy" id="258256"/>
    <lineage>
        <taxon>Bacteria</taxon>
        <taxon>Pseudomonadati</taxon>
        <taxon>Pseudomonadota</taxon>
        <taxon>Alphaproteobacteria</taxon>
        <taxon>Hyphomicrobiales</taxon>
        <taxon>Stappiaceae</taxon>
        <taxon>Pseudovibrio</taxon>
    </lineage>
</organism>
<keyword evidence="10" id="KW-1185">Reference proteome</keyword>
<evidence type="ECO:0000256" key="3">
    <source>
        <dbReference type="ARBA" id="ARBA00022475"/>
    </source>
</evidence>
<evidence type="ECO:0000313" key="9">
    <source>
        <dbReference type="EMBL" id="SFU15652.1"/>
    </source>
</evidence>